<keyword evidence="3" id="KW-1185">Reference proteome</keyword>
<comment type="caution">
    <text evidence="2">The sequence shown here is derived from an EMBL/GenBank/DDBJ whole genome shotgun (WGS) entry which is preliminary data.</text>
</comment>
<dbReference type="EMBL" id="LGYO01000031">
    <property type="protein sequence ID" value="KNZ41441.1"/>
    <property type="molecule type" value="Genomic_DNA"/>
</dbReference>
<dbReference type="Pfam" id="PF01817">
    <property type="entry name" value="CM_2"/>
    <property type="match status" value="1"/>
</dbReference>
<accession>A0A0L6TYV3</accession>
<dbReference type="InterPro" id="IPR002701">
    <property type="entry name" value="CM_II_prokaryot"/>
</dbReference>
<dbReference type="PROSITE" id="PS51168">
    <property type="entry name" value="CHORISMATE_MUT_2"/>
    <property type="match status" value="1"/>
</dbReference>
<dbReference type="Proteomes" id="UP000036873">
    <property type="component" value="Unassembled WGS sequence"/>
</dbReference>
<gene>
    <name evidence="2" type="ORF">AKG39_12435</name>
</gene>
<dbReference type="InterPro" id="IPR036979">
    <property type="entry name" value="CM_dom_sf"/>
</dbReference>
<evidence type="ECO:0000313" key="2">
    <source>
        <dbReference type="EMBL" id="KNZ41441.1"/>
    </source>
</evidence>
<sequence>MRVLFEKRMDCIQKVAEYKFNKNEKIFDQSREQSVIEKNLKLLEKQEYKSAYHDFLQVLMDSSKDYQKDWIASQKADSHE</sequence>
<evidence type="ECO:0000259" key="1">
    <source>
        <dbReference type="PROSITE" id="PS51168"/>
    </source>
</evidence>
<dbReference type="GO" id="GO:0004106">
    <property type="term" value="F:chorismate mutase activity"/>
    <property type="evidence" value="ECO:0007669"/>
    <property type="project" value="InterPro"/>
</dbReference>
<name>A0A0L6TYV3_9FIRM</name>
<dbReference type="AlphaFoldDB" id="A0A0L6TYV3"/>
<dbReference type="SUPFAM" id="SSF48600">
    <property type="entry name" value="Chorismate mutase II"/>
    <property type="match status" value="1"/>
</dbReference>
<reference evidence="3" key="1">
    <citation type="submission" date="2015-07" db="EMBL/GenBank/DDBJ databases">
        <title>Draft genome sequence of Acetobacterium bakii DSM 8293, a potential psychrophilic chemical producer through syngas fermentation.</title>
        <authorList>
            <person name="Song Y."/>
            <person name="Hwang S."/>
            <person name="Cho B.-K."/>
        </authorList>
    </citation>
    <scope>NUCLEOTIDE SEQUENCE [LARGE SCALE GENOMIC DNA]</scope>
    <source>
        <strain evidence="3">DSM 8239</strain>
    </source>
</reference>
<protein>
    <recommendedName>
        <fullName evidence="1">Chorismate mutase domain-containing protein</fullName>
    </recommendedName>
</protein>
<proteinExistence type="predicted"/>
<dbReference type="InterPro" id="IPR036263">
    <property type="entry name" value="Chorismate_II_sf"/>
</dbReference>
<dbReference type="GO" id="GO:0046417">
    <property type="term" value="P:chorismate metabolic process"/>
    <property type="evidence" value="ECO:0007669"/>
    <property type="project" value="InterPro"/>
</dbReference>
<dbReference type="SMART" id="SM00830">
    <property type="entry name" value="CM_2"/>
    <property type="match status" value="1"/>
</dbReference>
<feature type="domain" description="Chorismate mutase" evidence="1">
    <location>
        <begin position="1"/>
        <end position="71"/>
    </location>
</feature>
<evidence type="ECO:0000313" key="3">
    <source>
        <dbReference type="Proteomes" id="UP000036873"/>
    </source>
</evidence>
<dbReference type="Gene3D" id="1.20.59.10">
    <property type="entry name" value="Chorismate mutase"/>
    <property type="match status" value="1"/>
</dbReference>
<dbReference type="STRING" id="52689.AKG39_12435"/>
<organism evidence="2 3">
    <name type="scientific">Acetobacterium bakii</name>
    <dbReference type="NCBI Taxonomy" id="52689"/>
    <lineage>
        <taxon>Bacteria</taxon>
        <taxon>Bacillati</taxon>
        <taxon>Bacillota</taxon>
        <taxon>Clostridia</taxon>
        <taxon>Eubacteriales</taxon>
        <taxon>Eubacteriaceae</taxon>
        <taxon>Acetobacterium</taxon>
    </lineage>
</organism>